<proteinExistence type="predicted"/>
<dbReference type="OrthoDB" id="3039677at2759"/>
<dbReference type="Proteomes" id="UP000765509">
    <property type="component" value="Unassembled WGS sequence"/>
</dbReference>
<sequence length="157" mass="18051">MSIPGALDFSIYVDWFNAHGKLTRLARIEPIMLICINIPPSERLKPDNVYVSGMIPGLKEPTCLQWNYLLMLLIKELKELWQGYHFSPPQQVLWDPLSVLPSSQPLQMWFPCASLLDLFLIQATTFGIFSLFTKLKLKKLVHNSTKQAHTKIMNKPL</sequence>
<evidence type="ECO:0000313" key="1">
    <source>
        <dbReference type="EMBL" id="MBW0476678.1"/>
    </source>
</evidence>
<accession>A0A9Q3GQT8</accession>
<dbReference type="AlphaFoldDB" id="A0A9Q3GQT8"/>
<keyword evidence="2" id="KW-1185">Reference proteome</keyword>
<gene>
    <name evidence="1" type="ORF">O181_016393</name>
</gene>
<protein>
    <submittedName>
        <fullName evidence="1">Uncharacterized protein</fullName>
    </submittedName>
</protein>
<name>A0A9Q3GQT8_9BASI</name>
<organism evidence="1 2">
    <name type="scientific">Austropuccinia psidii MF-1</name>
    <dbReference type="NCBI Taxonomy" id="1389203"/>
    <lineage>
        <taxon>Eukaryota</taxon>
        <taxon>Fungi</taxon>
        <taxon>Dikarya</taxon>
        <taxon>Basidiomycota</taxon>
        <taxon>Pucciniomycotina</taxon>
        <taxon>Pucciniomycetes</taxon>
        <taxon>Pucciniales</taxon>
        <taxon>Sphaerophragmiaceae</taxon>
        <taxon>Austropuccinia</taxon>
    </lineage>
</organism>
<evidence type="ECO:0000313" key="2">
    <source>
        <dbReference type="Proteomes" id="UP000765509"/>
    </source>
</evidence>
<reference evidence="1" key="1">
    <citation type="submission" date="2021-03" db="EMBL/GenBank/DDBJ databases">
        <title>Draft genome sequence of rust myrtle Austropuccinia psidii MF-1, a brazilian biotype.</title>
        <authorList>
            <person name="Quecine M.C."/>
            <person name="Pachon D.M.R."/>
            <person name="Bonatelli M.L."/>
            <person name="Correr F.H."/>
            <person name="Franceschini L.M."/>
            <person name="Leite T.F."/>
            <person name="Margarido G.R.A."/>
            <person name="Almeida C.A."/>
            <person name="Ferrarezi J.A."/>
            <person name="Labate C.A."/>
        </authorList>
    </citation>
    <scope>NUCLEOTIDE SEQUENCE</scope>
    <source>
        <strain evidence="1">MF-1</strain>
    </source>
</reference>
<dbReference type="EMBL" id="AVOT02004544">
    <property type="protein sequence ID" value="MBW0476678.1"/>
    <property type="molecule type" value="Genomic_DNA"/>
</dbReference>
<comment type="caution">
    <text evidence="1">The sequence shown here is derived from an EMBL/GenBank/DDBJ whole genome shotgun (WGS) entry which is preliminary data.</text>
</comment>